<organism evidence="1 2">
    <name type="scientific">Maribellus comscasis</name>
    <dbReference type="NCBI Taxonomy" id="2681766"/>
    <lineage>
        <taxon>Bacteria</taxon>
        <taxon>Pseudomonadati</taxon>
        <taxon>Bacteroidota</taxon>
        <taxon>Bacteroidia</taxon>
        <taxon>Marinilabiliales</taxon>
        <taxon>Prolixibacteraceae</taxon>
        <taxon>Maribellus</taxon>
    </lineage>
</organism>
<proteinExistence type="predicted"/>
<gene>
    <name evidence="1" type="ORF">GM418_10785</name>
</gene>
<name>A0A6I6JMK5_9BACT</name>
<dbReference type="EMBL" id="CP046401">
    <property type="protein sequence ID" value="QGY44125.1"/>
    <property type="molecule type" value="Genomic_DNA"/>
</dbReference>
<dbReference type="RefSeq" id="WP_158865933.1">
    <property type="nucleotide sequence ID" value="NZ_CP046401.1"/>
</dbReference>
<dbReference type="Proteomes" id="UP000428260">
    <property type="component" value="Chromosome"/>
</dbReference>
<protein>
    <submittedName>
        <fullName evidence="1">Uncharacterized protein</fullName>
    </submittedName>
</protein>
<accession>A0A6I6JMK5</accession>
<reference evidence="1 2" key="1">
    <citation type="submission" date="2019-11" db="EMBL/GenBank/DDBJ databases">
        <authorList>
            <person name="Zheng R.K."/>
            <person name="Sun C.M."/>
        </authorList>
    </citation>
    <scope>NUCLEOTIDE SEQUENCE [LARGE SCALE GENOMIC DNA]</scope>
    <source>
        <strain evidence="1 2">WC007</strain>
    </source>
</reference>
<dbReference type="AlphaFoldDB" id="A0A6I6JMK5"/>
<dbReference type="KEGG" id="mcos:GM418_10785"/>
<evidence type="ECO:0000313" key="2">
    <source>
        <dbReference type="Proteomes" id="UP000428260"/>
    </source>
</evidence>
<evidence type="ECO:0000313" key="1">
    <source>
        <dbReference type="EMBL" id="QGY44125.1"/>
    </source>
</evidence>
<keyword evidence="2" id="KW-1185">Reference proteome</keyword>
<sequence length="160" mass="18738">MSSENIFNWYDNICSNSVITECIEPIAEKLDSPSLKSKSFLVENGYSIVLQRIQLKEYLSDLFRFASNYNEIDFLIENALLIEYLPIFHGYFKKNIHNKFLLELELFSEAPNWKTLFINVFSNMEWEESDKLSEDFIDILADLGTELIDKINISIEPYAL</sequence>